<dbReference type="GO" id="GO:0004150">
    <property type="term" value="F:dihydroneopterin aldolase activity"/>
    <property type="evidence" value="ECO:0007669"/>
    <property type="project" value="InterPro"/>
</dbReference>
<dbReference type="Proteomes" id="UP000642488">
    <property type="component" value="Unassembled WGS sequence"/>
</dbReference>
<reference evidence="2" key="1">
    <citation type="submission" date="2020-12" db="EMBL/GenBank/DDBJ databases">
        <title>Bacterial taxonomy.</title>
        <authorList>
            <person name="Pan X."/>
        </authorList>
    </citation>
    <scope>NUCLEOTIDE SEQUENCE</scope>
    <source>
        <strain evidence="2">KCTC 52957</strain>
    </source>
</reference>
<evidence type="ECO:0000313" key="3">
    <source>
        <dbReference type="Proteomes" id="UP000642488"/>
    </source>
</evidence>
<comment type="caution">
    <text evidence="2">The sequence shown here is derived from an EMBL/GenBank/DDBJ whole genome shotgun (WGS) entry which is preliminary data.</text>
</comment>
<sequence>MKSFKVVLEELEINMYLGIHQFEKDAMQRVLVSAEIDIEVDAVDGDLYFDYDAVADHIRSFNGERVATQEELTSAIHGFISGFDTVRHARVHSKKPDVYGDCKAVGIVFQG</sequence>
<proteinExistence type="predicted"/>
<feature type="domain" description="Dihydroneopterin aldolase/epimerase" evidence="1">
    <location>
        <begin position="6"/>
        <end position="111"/>
    </location>
</feature>
<name>A0A934IJ36_9RHOB</name>
<dbReference type="InterPro" id="IPR006157">
    <property type="entry name" value="FolB_dom"/>
</dbReference>
<dbReference type="EMBL" id="JAEKPD010000010">
    <property type="protein sequence ID" value="MBJ3763490.1"/>
    <property type="molecule type" value="Genomic_DNA"/>
</dbReference>
<dbReference type="SUPFAM" id="SSF55620">
    <property type="entry name" value="Tetrahydrobiopterin biosynthesis enzymes-like"/>
    <property type="match status" value="1"/>
</dbReference>
<accession>A0A934IJ36</accession>
<dbReference type="RefSeq" id="WP_198916655.1">
    <property type="nucleotide sequence ID" value="NZ_JAEKPD010000010.1"/>
</dbReference>
<dbReference type="InterPro" id="IPR043133">
    <property type="entry name" value="GTP-CH-I_C/QueF"/>
</dbReference>
<dbReference type="Gene3D" id="3.30.1130.10">
    <property type="match status" value="1"/>
</dbReference>
<evidence type="ECO:0000313" key="2">
    <source>
        <dbReference type="EMBL" id="MBJ3763490.1"/>
    </source>
</evidence>
<dbReference type="SMART" id="SM00905">
    <property type="entry name" value="FolB"/>
    <property type="match status" value="1"/>
</dbReference>
<dbReference type="Pfam" id="PF02152">
    <property type="entry name" value="FolB"/>
    <property type="match status" value="1"/>
</dbReference>
<keyword evidence="3" id="KW-1185">Reference proteome</keyword>
<gene>
    <name evidence="2" type="ORF">ILP92_12110</name>
</gene>
<organism evidence="2 3">
    <name type="scientific">Palleronia pontilimi</name>
    <dbReference type="NCBI Taxonomy" id="1964209"/>
    <lineage>
        <taxon>Bacteria</taxon>
        <taxon>Pseudomonadati</taxon>
        <taxon>Pseudomonadota</taxon>
        <taxon>Alphaproteobacteria</taxon>
        <taxon>Rhodobacterales</taxon>
        <taxon>Roseobacteraceae</taxon>
        <taxon>Palleronia</taxon>
    </lineage>
</organism>
<dbReference type="GO" id="GO:0006760">
    <property type="term" value="P:folic acid-containing compound metabolic process"/>
    <property type="evidence" value="ECO:0007669"/>
    <property type="project" value="InterPro"/>
</dbReference>
<dbReference type="AlphaFoldDB" id="A0A934IJ36"/>
<evidence type="ECO:0000259" key="1">
    <source>
        <dbReference type="SMART" id="SM00905"/>
    </source>
</evidence>
<protein>
    <submittedName>
        <fullName evidence="2">Dihydroneopterin aldolase</fullName>
    </submittedName>
</protein>